<keyword evidence="4" id="KW-0539">Nucleus</keyword>
<evidence type="ECO:0000256" key="4">
    <source>
        <dbReference type="ARBA" id="ARBA00023242"/>
    </source>
</evidence>
<organism evidence="6 7">
    <name type="scientific">Trichomalopsis sarcophagae</name>
    <dbReference type="NCBI Taxonomy" id="543379"/>
    <lineage>
        <taxon>Eukaryota</taxon>
        <taxon>Metazoa</taxon>
        <taxon>Ecdysozoa</taxon>
        <taxon>Arthropoda</taxon>
        <taxon>Hexapoda</taxon>
        <taxon>Insecta</taxon>
        <taxon>Pterygota</taxon>
        <taxon>Neoptera</taxon>
        <taxon>Endopterygota</taxon>
        <taxon>Hymenoptera</taxon>
        <taxon>Apocrita</taxon>
        <taxon>Proctotrupomorpha</taxon>
        <taxon>Chalcidoidea</taxon>
        <taxon>Pteromalidae</taxon>
        <taxon>Pteromalinae</taxon>
        <taxon>Trichomalopsis</taxon>
    </lineage>
</organism>
<dbReference type="Proteomes" id="UP000215335">
    <property type="component" value="Unassembled WGS sequence"/>
</dbReference>
<keyword evidence="3" id="KW-0597">Phosphoprotein</keyword>
<evidence type="ECO:0000313" key="7">
    <source>
        <dbReference type="Proteomes" id="UP000215335"/>
    </source>
</evidence>
<protein>
    <submittedName>
        <fullName evidence="6">Uncharacterized protein</fullName>
    </submittedName>
</protein>
<dbReference type="EMBL" id="NNAY01003297">
    <property type="protein sequence ID" value="OXU19665.1"/>
    <property type="molecule type" value="Genomic_DNA"/>
</dbReference>
<dbReference type="GO" id="GO:0005634">
    <property type="term" value="C:nucleus"/>
    <property type="evidence" value="ECO:0007669"/>
    <property type="project" value="UniProtKB-SubCell"/>
</dbReference>
<comment type="caution">
    <text evidence="6">The sequence shown here is derived from an EMBL/GenBank/DDBJ whole genome shotgun (WGS) entry which is preliminary data.</text>
</comment>
<dbReference type="GO" id="GO:0005737">
    <property type="term" value="C:cytoplasm"/>
    <property type="evidence" value="ECO:0007669"/>
    <property type="project" value="TreeGrafter"/>
</dbReference>
<accession>A0A232EMS3</accession>
<sequence length="146" mass="16490">MDGGSNVITKKSSSRSRSSRPREETEEEGIIRRFQDAQRMARFRARKKKALEDLQQQQQAAIETAVKSAGESEPESRLSPTESHLESTTENNNKYAQLLAVIERLGRDVRLSYAGSRSSAERLKSGIGRARTLVRDCLIETRLNLR</sequence>
<evidence type="ECO:0000313" key="6">
    <source>
        <dbReference type="EMBL" id="OXU19665.1"/>
    </source>
</evidence>
<feature type="compositionally biased region" description="Polar residues" evidence="5">
    <location>
        <begin position="78"/>
        <end position="92"/>
    </location>
</feature>
<dbReference type="AlphaFoldDB" id="A0A232EMS3"/>
<name>A0A232EMS3_9HYME</name>
<evidence type="ECO:0000256" key="5">
    <source>
        <dbReference type="SAM" id="MobiDB-lite"/>
    </source>
</evidence>
<reference evidence="6 7" key="1">
    <citation type="journal article" date="2017" name="Curr. Biol.">
        <title>The Evolution of Venom by Co-option of Single-Copy Genes.</title>
        <authorList>
            <person name="Martinson E.O."/>
            <person name="Mrinalini"/>
            <person name="Kelkar Y.D."/>
            <person name="Chang C.H."/>
            <person name="Werren J.H."/>
        </authorList>
    </citation>
    <scope>NUCLEOTIDE SEQUENCE [LARGE SCALE GENOMIC DNA]</scope>
    <source>
        <strain evidence="6 7">Alberta</strain>
        <tissue evidence="6">Whole body</tissue>
    </source>
</reference>
<feature type="compositionally biased region" description="Polar residues" evidence="5">
    <location>
        <begin position="1"/>
        <end position="11"/>
    </location>
</feature>
<dbReference type="STRING" id="543379.A0A232EMS3"/>
<dbReference type="Pfam" id="PF09806">
    <property type="entry name" value="CDK2AP"/>
    <property type="match status" value="1"/>
</dbReference>
<feature type="region of interest" description="Disordered" evidence="5">
    <location>
        <begin position="1"/>
        <end position="32"/>
    </location>
</feature>
<dbReference type="OrthoDB" id="9628807at2759"/>
<dbReference type="PANTHER" id="PTHR22607">
    <property type="entry name" value="DELETED IN ORAL CANCER 1/CDK2-ASSOCIATED PROTEIN 1"/>
    <property type="match status" value="1"/>
</dbReference>
<proteinExistence type="inferred from homology"/>
<keyword evidence="7" id="KW-1185">Reference proteome</keyword>
<evidence type="ECO:0000256" key="3">
    <source>
        <dbReference type="ARBA" id="ARBA00022553"/>
    </source>
</evidence>
<dbReference type="PANTHER" id="PTHR22607:SF3">
    <property type="entry name" value="CDK2-ASSOCIATED PROTEIN 1, ISOFORM B"/>
    <property type="match status" value="1"/>
</dbReference>
<dbReference type="Gene3D" id="6.10.140.1300">
    <property type="match status" value="1"/>
</dbReference>
<comment type="similarity">
    <text evidence="2">Belongs to the CDK2AP family.</text>
</comment>
<comment type="subcellular location">
    <subcellularLocation>
        <location evidence="1">Nucleus</location>
    </subcellularLocation>
</comment>
<feature type="region of interest" description="Disordered" evidence="5">
    <location>
        <begin position="61"/>
        <end position="92"/>
    </location>
</feature>
<gene>
    <name evidence="6" type="ORF">TSAR_006093</name>
</gene>
<evidence type="ECO:0000256" key="1">
    <source>
        <dbReference type="ARBA" id="ARBA00004123"/>
    </source>
</evidence>
<dbReference type="InterPro" id="IPR017266">
    <property type="entry name" value="DOC_1/2"/>
</dbReference>
<evidence type="ECO:0000256" key="2">
    <source>
        <dbReference type="ARBA" id="ARBA00008485"/>
    </source>
</evidence>